<protein>
    <recommendedName>
        <fullName evidence="3">Protein TolB</fullName>
    </recommendedName>
</protein>
<dbReference type="SUPFAM" id="SSF82171">
    <property type="entry name" value="DPP6 N-terminal domain-like"/>
    <property type="match status" value="1"/>
</dbReference>
<accession>A0ABW8TMM7</accession>
<dbReference type="Proteomes" id="UP001623592">
    <property type="component" value="Unassembled WGS sequence"/>
</dbReference>
<reference evidence="1 2" key="1">
    <citation type="submission" date="2024-11" db="EMBL/GenBank/DDBJ databases">
        <authorList>
            <person name="Heng Y.C."/>
            <person name="Lim A.C.H."/>
            <person name="Lee J.K.Y."/>
            <person name="Kittelmann S."/>
        </authorList>
    </citation>
    <scope>NUCLEOTIDE SEQUENCE [LARGE SCALE GENOMIC DNA]</scope>
    <source>
        <strain evidence="1 2">WILCCON 0114</strain>
    </source>
</reference>
<name>A0ABW8TMM7_9CLOT</name>
<evidence type="ECO:0008006" key="3">
    <source>
        <dbReference type="Google" id="ProtNLM"/>
    </source>
</evidence>
<organism evidence="1 2">
    <name type="scientific">Clostridium neuense</name>
    <dbReference type="NCBI Taxonomy" id="1728934"/>
    <lineage>
        <taxon>Bacteria</taxon>
        <taxon>Bacillati</taxon>
        <taxon>Bacillota</taxon>
        <taxon>Clostridia</taxon>
        <taxon>Eubacteriales</taxon>
        <taxon>Clostridiaceae</taxon>
        <taxon>Clostridium</taxon>
    </lineage>
</organism>
<dbReference type="Gene3D" id="2.120.10.30">
    <property type="entry name" value="TolB, C-terminal domain"/>
    <property type="match status" value="1"/>
</dbReference>
<keyword evidence="2" id="KW-1185">Reference proteome</keyword>
<dbReference type="RefSeq" id="WP_406789782.1">
    <property type="nucleotide sequence ID" value="NZ_JBJIAA010000026.1"/>
</dbReference>
<evidence type="ECO:0000313" key="2">
    <source>
        <dbReference type="Proteomes" id="UP001623592"/>
    </source>
</evidence>
<gene>
    <name evidence="1" type="ORF">ACJDT4_22180</name>
</gene>
<evidence type="ECO:0000313" key="1">
    <source>
        <dbReference type="EMBL" id="MFL0253117.1"/>
    </source>
</evidence>
<proteinExistence type="predicted"/>
<dbReference type="EMBL" id="JBJIAA010000026">
    <property type="protein sequence ID" value="MFL0253117.1"/>
    <property type="molecule type" value="Genomic_DNA"/>
</dbReference>
<sequence length="368" mass="41963">MNKNLKFKLPMLLITAVVIGGISVESYGIKAKAGDNNGKTVVVKALAQPKSTADDKLEIQNIKQIQDKDLDDFNILRHGNQIFHEIGNENYTMFLHEDLNYDNGNYKANEKYAAGESAPRLSGVGEDEKQQQKMNTLPLYISLYEKKTDKVIKDFKLEKDGWRYHVERAEASADGNKVVFVGTKYKPEADHFNVTESLYMIDFNKPGEIVTLKQGESEGNLFYNADFDANGNVIYSYFDKNTRGLCMYDMKNGTTSKLVDDWVDAFRLSEDGTKIAYSTDKDADNSANVYAAQIKGDNLTNVISLCKDINVEQGADQNFFWKNNDKTLEIQERYGRRGHKNFEELDCYNYFHGDYTKPAKNNYIINFK</sequence>
<dbReference type="InterPro" id="IPR011042">
    <property type="entry name" value="6-blade_b-propeller_TolB-like"/>
</dbReference>
<comment type="caution">
    <text evidence="1">The sequence shown here is derived from an EMBL/GenBank/DDBJ whole genome shotgun (WGS) entry which is preliminary data.</text>
</comment>